<dbReference type="Pfam" id="PF16455">
    <property type="entry name" value="UBD"/>
    <property type="match status" value="1"/>
</dbReference>
<dbReference type="InterPro" id="IPR038169">
    <property type="entry name" value="DC-UbP/UBTD2_N_sf"/>
</dbReference>
<evidence type="ECO:0000259" key="5">
    <source>
        <dbReference type="Pfam" id="PF22624"/>
    </source>
</evidence>
<dbReference type="SUPFAM" id="SSF54236">
    <property type="entry name" value="Ubiquitin-like"/>
    <property type="match status" value="1"/>
</dbReference>
<dbReference type="Proteomes" id="UP000054107">
    <property type="component" value="Unassembled WGS sequence"/>
</dbReference>
<dbReference type="InterPro" id="IPR037143">
    <property type="entry name" value="4-PPantetheinyl_Trfase_dom_sf"/>
</dbReference>
<protein>
    <recommendedName>
        <fullName evidence="1">holo-[acyl-carrier-protein] synthase</fullName>
        <ecNumber evidence="1">2.7.8.7</ecNumber>
    </recommendedName>
</protein>
<evidence type="ECO:0000259" key="4">
    <source>
        <dbReference type="Pfam" id="PF16455"/>
    </source>
</evidence>
<evidence type="ECO:0000256" key="1">
    <source>
        <dbReference type="ARBA" id="ARBA00013172"/>
    </source>
</evidence>
<dbReference type="InterPro" id="IPR029071">
    <property type="entry name" value="Ubiquitin-like_domsf"/>
</dbReference>
<dbReference type="GO" id="GO:0000287">
    <property type="term" value="F:magnesium ion binding"/>
    <property type="evidence" value="ECO:0007669"/>
    <property type="project" value="InterPro"/>
</dbReference>
<feature type="domain" description="4'-phosphopantetheinyl transferase N-terminal" evidence="5">
    <location>
        <begin position="21"/>
        <end position="102"/>
    </location>
</feature>
<evidence type="ECO:0000256" key="2">
    <source>
        <dbReference type="ARBA" id="ARBA00022679"/>
    </source>
</evidence>
<dbReference type="Pfam" id="PF22624">
    <property type="entry name" value="AASDHPPT_N"/>
    <property type="match status" value="1"/>
</dbReference>
<dbReference type="GO" id="GO:0005829">
    <property type="term" value="C:cytosol"/>
    <property type="evidence" value="ECO:0007669"/>
    <property type="project" value="TreeGrafter"/>
</dbReference>
<dbReference type="Gene3D" id="3.90.470.20">
    <property type="entry name" value="4'-phosphopantetheinyl transferase domain"/>
    <property type="match status" value="2"/>
</dbReference>
<accession>A0A0B7N9L6</accession>
<keyword evidence="7" id="KW-1185">Reference proteome</keyword>
<dbReference type="EMBL" id="LN727315">
    <property type="protein sequence ID" value="CEP12113.1"/>
    <property type="molecule type" value="Genomic_DNA"/>
</dbReference>
<dbReference type="PANTHER" id="PTHR12215:SF10">
    <property type="entry name" value="L-AMINOADIPATE-SEMIALDEHYDE DEHYDROGENASE-PHOSPHOPANTETHEINYL TRANSFERASE"/>
    <property type="match status" value="1"/>
</dbReference>
<dbReference type="STRING" id="35722.A0A0B7N9L6"/>
<dbReference type="PANTHER" id="PTHR12215">
    <property type="entry name" value="PHOSPHOPANTETHEINE TRANSFERASE"/>
    <property type="match status" value="1"/>
</dbReference>
<dbReference type="SUPFAM" id="SSF56214">
    <property type="entry name" value="4'-phosphopantetheinyl transferase"/>
    <property type="match status" value="2"/>
</dbReference>
<dbReference type="InterPro" id="IPR008278">
    <property type="entry name" value="4-PPantetheinyl_Trfase_dom"/>
</dbReference>
<dbReference type="Gene3D" id="1.20.225.20">
    <property type="entry name" value="Ub domain-containing protein, DC-UbP/UBTD2, N-terminal domain"/>
    <property type="match status" value="1"/>
</dbReference>
<proteinExistence type="predicted"/>
<dbReference type="InterPro" id="IPR032752">
    <property type="entry name" value="DC-UbP/UBTD2_N"/>
</dbReference>
<evidence type="ECO:0000259" key="3">
    <source>
        <dbReference type="Pfam" id="PF01648"/>
    </source>
</evidence>
<sequence>MCKLDLLCFDVKGAFEGDKADRALSWLPTAEHPSVMRFKFDKDRHLALASLLLRRHYFSQELQVPWFDLEFDRLPAGKPILKQSDLLHYDFNISHEGDWVIFGCTKNMKIGVDAVAIDRPKNQSIDAYLKSFQPQQLTPNEMQLILNSGDNAIRLETFYQLWGCKESYTKAIGLGLSLDFQKLEFSNENDTQIKMKLDGKRLDNWAFHMCRLDSVTLAIVCFGFIEISSKLDQPLIEFSQSTQLLGLKRHEFWETAPSYGGKEEIWQALQVAFSEEDIMMARSILEAANIILPTGNPCDGCFDELGNEYEIPVYCVVPPENLILEQQSDTMTEDDRSSLALSCTFLMKETPSIYSNFTTDQHQQLVPAPDCSMNPFTVVVRLSTEKDISLTISSQNETVGSFRRRLFDYKELKIANETHILRLVYLGRVLQDKMFFVCSNHEVDIEKTFAKKGSVLIEKDSIIQALIAIKS</sequence>
<feature type="domain" description="4'-phosphopantetheinyl transferase" evidence="3">
    <location>
        <begin position="110"/>
        <end position="209"/>
    </location>
</feature>
<dbReference type="InterPro" id="IPR050559">
    <property type="entry name" value="P-Pant_transferase_sf"/>
</dbReference>
<dbReference type="InterPro" id="IPR055066">
    <property type="entry name" value="AASDHPPT_N"/>
</dbReference>
<dbReference type="AlphaFoldDB" id="A0A0B7N9L6"/>
<dbReference type="GO" id="GO:0008897">
    <property type="term" value="F:holo-[acyl-carrier-protein] synthase activity"/>
    <property type="evidence" value="ECO:0007669"/>
    <property type="project" value="UniProtKB-EC"/>
</dbReference>
<keyword evidence="2" id="KW-0808">Transferase</keyword>
<dbReference type="EC" id="2.7.8.7" evidence="1"/>
<gene>
    <name evidence="6" type="primary">PARPA_06026.1 scaffold 20352</name>
</gene>
<dbReference type="OrthoDB" id="26719at2759"/>
<dbReference type="GO" id="GO:0019878">
    <property type="term" value="P:lysine biosynthetic process via aminoadipic acid"/>
    <property type="evidence" value="ECO:0007669"/>
    <property type="project" value="TreeGrafter"/>
</dbReference>
<dbReference type="Pfam" id="PF01648">
    <property type="entry name" value="ACPS"/>
    <property type="match status" value="1"/>
</dbReference>
<feature type="domain" description="DC-UbP/UBTD2 N-terminal" evidence="4">
    <location>
        <begin position="244"/>
        <end position="323"/>
    </location>
</feature>
<evidence type="ECO:0000313" key="7">
    <source>
        <dbReference type="Proteomes" id="UP000054107"/>
    </source>
</evidence>
<name>A0A0B7N9L6_9FUNG</name>
<reference evidence="6 7" key="1">
    <citation type="submission" date="2014-09" db="EMBL/GenBank/DDBJ databases">
        <authorList>
            <person name="Ellenberger Sabrina"/>
        </authorList>
    </citation>
    <scope>NUCLEOTIDE SEQUENCE [LARGE SCALE GENOMIC DNA]</scope>
    <source>
        <strain evidence="6 7">CBS 412.66</strain>
    </source>
</reference>
<organism evidence="6 7">
    <name type="scientific">Parasitella parasitica</name>
    <dbReference type="NCBI Taxonomy" id="35722"/>
    <lineage>
        <taxon>Eukaryota</taxon>
        <taxon>Fungi</taxon>
        <taxon>Fungi incertae sedis</taxon>
        <taxon>Mucoromycota</taxon>
        <taxon>Mucoromycotina</taxon>
        <taxon>Mucoromycetes</taxon>
        <taxon>Mucorales</taxon>
        <taxon>Mucorineae</taxon>
        <taxon>Mucoraceae</taxon>
        <taxon>Parasitella</taxon>
    </lineage>
</organism>
<evidence type="ECO:0000313" key="6">
    <source>
        <dbReference type="EMBL" id="CEP12113.1"/>
    </source>
</evidence>